<dbReference type="PANTHER" id="PTHR17985:SF8">
    <property type="entry name" value="TRANSPORT AND GOLGI ORGANIZATION PROTEIN 2 HOMOLOG"/>
    <property type="match status" value="1"/>
</dbReference>
<keyword evidence="2" id="KW-1185">Reference proteome</keyword>
<dbReference type="Gene3D" id="3.60.60.10">
    <property type="entry name" value="Penicillin V Acylase, Chain A"/>
    <property type="match status" value="1"/>
</dbReference>
<evidence type="ECO:0000313" key="2">
    <source>
        <dbReference type="Proteomes" id="UP000480684"/>
    </source>
</evidence>
<gene>
    <name evidence="1" type="ORF">G4223_01490</name>
</gene>
<reference evidence="1 2" key="1">
    <citation type="submission" date="2020-02" db="EMBL/GenBank/DDBJ databases">
        <authorList>
            <person name="Dziuba M."/>
            <person name="Kuznetsov B."/>
            <person name="Mardanov A."/>
            <person name="Ravin N."/>
            <person name="Grouzdev D."/>
        </authorList>
    </citation>
    <scope>NUCLEOTIDE SEQUENCE [LARGE SCALE GENOMIC DNA]</scope>
    <source>
        <strain evidence="1 2">SpK</strain>
    </source>
</reference>
<dbReference type="EMBL" id="JAAIYP010000007">
    <property type="protein sequence ID" value="NFV78790.1"/>
    <property type="molecule type" value="Genomic_DNA"/>
</dbReference>
<protein>
    <submittedName>
        <fullName evidence="1">NRDE family protein</fullName>
    </submittedName>
</protein>
<organism evidence="1 2">
    <name type="scientific">Magnetospirillum aberrantis SpK</name>
    <dbReference type="NCBI Taxonomy" id="908842"/>
    <lineage>
        <taxon>Bacteria</taxon>
        <taxon>Pseudomonadati</taxon>
        <taxon>Pseudomonadota</taxon>
        <taxon>Alphaproteobacteria</taxon>
        <taxon>Rhodospirillales</taxon>
        <taxon>Rhodospirillaceae</taxon>
        <taxon>Magnetospirillum</taxon>
    </lineage>
</organism>
<proteinExistence type="predicted"/>
<dbReference type="AlphaFoldDB" id="A0A7C9UU72"/>
<accession>A0A7C9UU72</accession>
<comment type="caution">
    <text evidence="1">The sequence shown here is derived from an EMBL/GenBank/DDBJ whole genome shotgun (WGS) entry which is preliminary data.</text>
</comment>
<name>A0A7C9UU72_9PROT</name>
<dbReference type="RefSeq" id="WP_163674068.1">
    <property type="nucleotide sequence ID" value="NZ_JAAIYP010000007.1"/>
</dbReference>
<evidence type="ECO:0000313" key="1">
    <source>
        <dbReference type="EMBL" id="NFV78790.1"/>
    </source>
</evidence>
<dbReference type="PANTHER" id="PTHR17985">
    <property type="entry name" value="SER/THR-RICH PROTEIN T10 IN DGCR REGION"/>
    <property type="match status" value="1"/>
</dbReference>
<dbReference type="Pfam" id="PF05742">
    <property type="entry name" value="TANGO2"/>
    <property type="match status" value="1"/>
</dbReference>
<dbReference type="Proteomes" id="UP000480684">
    <property type="component" value="Unassembled WGS sequence"/>
</dbReference>
<sequence length="251" mass="26982">MCTVVILRRPLDPWPVLIGANRDEMADRPCKPPARHWPDRPEVTAGLDVLAGGSWLGMNDFGVVAAILNRVGTLGPEAGKRSRGELVLEALDHADAVEAGHALAALDGGAYRPFNMLVADNRDTLWIRADGGRRIQVHAVPEGLHMLTAQELDDDSSPRIRSYLPRFRAAAIPAPGDDEWSAWASLLADGGNGPDGEEAAAMCFARPGGFGTVSSSLIALPAIGDDRPPIWRFAAGRPDLTPWRPIPMHRS</sequence>
<dbReference type="InterPro" id="IPR008551">
    <property type="entry name" value="TANGO2"/>
</dbReference>